<reference evidence="12" key="1">
    <citation type="journal article" date="2016" name="Nature">
        <title>The genome of the seagrass Zostera marina reveals angiosperm adaptation to the sea.</title>
        <authorList>
            <person name="Olsen J.L."/>
            <person name="Rouze P."/>
            <person name="Verhelst B."/>
            <person name="Lin Y.-C."/>
            <person name="Bayer T."/>
            <person name="Collen J."/>
            <person name="Dattolo E."/>
            <person name="De Paoli E."/>
            <person name="Dittami S."/>
            <person name="Maumus F."/>
            <person name="Michel G."/>
            <person name="Kersting A."/>
            <person name="Lauritano C."/>
            <person name="Lohaus R."/>
            <person name="Toepel M."/>
            <person name="Tonon T."/>
            <person name="Vanneste K."/>
            <person name="Amirebrahimi M."/>
            <person name="Brakel J."/>
            <person name="Bostroem C."/>
            <person name="Chovatia M."/>
            <person name="Grimwood J."/>
            <person name="Jenkins J.W."/>
            <person name="Jueterbock A."/>
            <person name="Mraz A."/>
            <person name="Stam W.T."/>
            <person name="Tice H."/>
            <person name="Bornberg-Bauer E."/>
            <person name="Green P.J."/>
            <person name="Pearson G.A."/>
            <person name="Procaccini G."/>
            <person name="Duarte C.M."/>
            <person name="Schmutz J."/>
            <person name="Reusch T.B.H."/>
            <person name="Van de Peer Y."/>
        </authorList>
    </citation>
    <scope>NUCLEOTIDE SEQUENCE [LARGE SCALE GENOMIC DNA]</scope>
    <source>
        <strain evidence="12">cv. Finnish</strain>
    </source>
</reference>
<dbReference type="GO" id="GO:0005829">
    <property type="term" value="C:cytosol"/>
    <property type="evidence" value="ECO:0007669"/>
    <property type="project" value="UniProtKB-SubCell"/>
</dbReference>
<feature type="region of interest" description="Disordered" evidence="9">
    <location>
        <begin position="1"/>
        <end position="30"/>
    </location>
</feature>
<feature type="domain" description="PX" evidence="10">
    <location>
        <begin position="56"/>
        <end position="175"/>
    </location>
</feature>
<evidence type="ECO:0000256" key="6">
    <source>
        <dbReference type="ARBA" id="ARBA00023054"/>
    </source>
</evidence>
<dbReference type="InterPro" id="IPR044588">
    <property type="entry name" value="EREX-like"/>
</dbReference>
<dbReference type="FunFam" id="3.30.1520.10:FF:000060">
    <property type="entry name" value="Phox (PX) domain-containing protein"/>
    <property type="match status" value="1"/>
</dbReference>
<keyword evidence="6" id="KW-0175">Coiled coil</keyword>
<name>A0A0K9PFU9_ZOSMR</name>
<keyword evidence="3" id="KW-0813">Transport</keyword>
<comment type="caution">
    <text evidence="11">The sequence shown here is derived from an EMBL/GenBank/DDBJ whole genome shotgun (WGS) entry which is preliminary data.</text>
</comment>
<gene>
    <name evidence="11" type="ORF">ZOSMA_251G00260</name>
</gene>
<dbReference type="InterPro" id="IPR036871">
    <property type="entry name" value="PX_dom_sf"/>
</dbReference>
<dbReference type="PANTHER" id="PTHR46856">
    <property type="entry name" value="PX DOMAIN-CONTAINING PROTEIN EREL1-RELATED"/>
    <property type="match status" value="1"/>
</dbReference>
<dbReference type="PANTHER" id="PTHR46856:SF1">
    <property type="entry name" value="PX DOMAIN-CONTAINING PROTEIN EREL1-RELATED"/>
    <property type="match status" value="1"/>
</dbReference>
<protein>
    <submittedName>
        <fullName evidence="11">Phox (PX) domain-containing protein</fullName>
    </submittedName>
</protein>
<evidence type="ECO:0000259" key="10">
    <source>
        <dbReference type="PROSITE" id="PS50195"/>
    </source>
</evidence>
<keyword evidence="4" id="KW-0963">Cytoplasm</keyword>
<evidence type="ECO:0000256" key="2">
    <source>
        <dbReference type="ARBA" id="ARBA00004514"/>
    </source>
</evidence>
<sequence>MPPPPSRRSPPKYRHDGTSPLPLGMDWSPPPKKWDGRDTIWPHDPRSGWSYCVIILSWFSQPDLGSADQILINPVVFYRVQICIQSPEGVSTAYGINRRFSDFLKLFSELKKAFPKKKIPQAPPKHSFLRINSSHVLLEERRYSLEEWIGRLLSDIDLSRSVQVASFLELEAAARSSFIDSNEPGLQSNDIVANFSSKQITTCTGSTDGSLSIPSASQSIESDRGSNNVYETSELHFSTRKPSGHNLITNGNGLTIESASDQIDSAHRINNIFHGNNASGITAKTELLPEAEHDKHPSHSRMVSSESVGSDISSIRGSEISIPSTYNSLGDAYVSLSGVTGNNIILPLNQQNRLSRLLITLQRRLTTGKTDMEDLIARLNQEMAVKEYLKTKVNDLEVELENTKQRSIENLQQAIMSEREHVTQMQWDMYELQRKYSEIVSKLEIEQNERTTMETEKIAVSVDERETFIQDLDEKNEQIKNLQKTNEDMELKSKSDIEVLVEEIKSLRNFQSELEETIDKSEKEKFKSQSNLQKEKQKHSQELISMKNLIYECGVLRHRLQECSVDVLSEEEGAIMLNSSSLTETLDTLTTSDSRIGLLLAEAQLLAQEYESSVFDMDSTTQEGVIPRNVTTDSNFALDNEARKMLTDILIDNAKLRKHVNSIIRSALKADNKSEKDDDTTTTRNTVLNKYLER</sequence>
<evidence type="ECO:0000256" key="9">
    <source>
        <dbReference type="SAM" id="MobiDB-lite"/>
    </source>
</evidence>
<evidence type="ECO:0000256" key="4">
    <source>
        <dbReference type="ARBA" id="ARBA00022490"/>
    </source>
</evidence>
<proteinExistence type="predicted"/>
<evidence type="ECO:0000256" key="8">
    <source>
        <dbReference type="ARBA" id="ARBA00055681"/>
    </source>
</evidence>
<feature type="region of interest" description="Disordered" evidence="9">
    <location>
        <begin position="205"/>
        <end position="225"/>
    </location>
</feature>
<dbReference type="SUPFAM" id="SSF64268">
    <property type="entry name" value="PX domain"/>
    <property type="match status" value="1"/>
</dbReference>
<comment type="subcellular location">
    <subcellularLocation>
        <location evidence="2">Cytoplasm</location>
        <location evidence="2">Cytosol</location>
    </subcellularLocation>
    <subcellularLocation>
        <location evidence="1">Endosome membrane</location>
        <topology evidence="1">Peripheral membrane protein</topology>
    </subcellularLocation>
</comment>
<evidence type="ECO:0000313" key="11">
    <source>
        <dbReference type="EMBL" id="KMZ67953.1"/>
    </source>
</evidence>
<feature type="region of interest" description="Disordered" evidence="9">
    <location>
        <begin position="519"/>
        <end position="538"/>
    </location>
</feature>
<dbReference type="SMART" id="SM00312">
    <property type="entry name" value="PX"/>
    <property type="match status" value="1"/>
</dbReference>
<keyword evidence="7" id="KW-0472">Membrane</keyword>
<dbReference type="EMBL" id="LFYR01000869">
    <property type="protein sequence ID" value="KMZ67953.1"/>
    <property type="molecule type" value="Genomic_DNA"/>
</dbReference>
<dbReference type="AlphaFoldDB" id="A0A0K9PFU9"/>
<comment type="function">
    <text evidence="8">Acts as an effector of RABF2A and RABF2B. Involved in vacuolar transport of storage proteins. Regulates membrane trafficking to protein storage vacuoles (PSVs). Binds specifically to phosphatidylinositol 3-monophosphate (PtdIns3P).</text>
</comment>
<dbReference type="Gene3D" id="3.30.1520.10">
    <property type="entry name" value="Phox-like domain"/>
    <property type="match status" value="1"/>
</dbReference>
<evidence type="ECO:0000313" key="12">
    <source>
        <dbReference type="Proteomes" id="UP000036987"/>
    </source>
</evidence>
<dbReference type="STRING" id="29655.A0A0K9PFU9"/>
<evidence type="ECO:0000256" key="7">
    <source>
        <dbReference type="ARBA" id="ARBA00023136"/>
    </source>
</evidence>
<dbReference type="Pfam" id="PF00787">
    <property type="entry name" value="PX"/>
    <property type="match status" value="1"/>
</dbReference>
<organism evidence="11 12">
    <name type="scientific">Zostera marina</name>
    <name type="common">Eelgrass</name>
    <dbReference type="NCBI Taxonomy" id="29655"/>
    <lineage>
        <taxon>Eukaryota</taxon>
        <taxon>Viridiplantae</taxon>
        <taxon>Streptophyta</taxon>
        <taxon>Embryophyta</taxon>
        <taxon>Tracheophyta</taxon>
        <taxon>Spermatophyta</taxon>
        <taxon>Magnoliopsida</taxon>
        <taxon>Liliopsida</taxon>
        <taxon>Zosteraceae</taxon>
        <taxon>Zostera</taxon>
    </lineage>
</organism>
<evidence type="ECO:0000256" key="1">
    <source>
        <dbReference type="ARBA" id="ARBA00004481"/>
    </source>
</evidence>
<dbReference type="GO" id="GO:0010008">
    <property type="term" value="C:endosome membrane"/>
    <property type="evidence" value="ECO:0000318"/>
    <property type="project" value="GO_Central"/>
</dbReference>
<dbReference type="PROSITE" id="PS50195">
    <property type="entry name" value="PX"/>
    <property type="match status" value="1"/>
</dbReference>
<evidence type="ECO:0000256" key="5">
    <source>
        <dbReference type="ARBA" id="ARBA00022927"/>
    </source>
</evidence>
<dbReference type="Proteomes" id="UP000036987">
    <property type="component" value="Unassembled WGS sequence"/>
</dbReference>
<dbReference type="OrthoDB" id="76516at2759"/>
<dbReference type="GO" id="GO:0035091">
    <property type="term" value="F:phosphatidylinositol binding"/>
    <property type="evidence" value="ECO:0007669"/>
    <property type="project" value="InterPro"/>
</dbReference>
<evidence type="ECO:0000256" key="3">
    <source>
        <dbReference type="ARBA" id="ARBA00022448"/>
    </source>
</evidence>
<accession>A0A0K9PFU9</accession>
<dbReference type="OMA" id="KHGMSNI"/>
<keyword evidence="12" id="KW-1185">Reference proteome</keyword>
<dbReference type="GO" id="GO:0015031">
    <property type="term" value="P:protein transport"/>
    <property type="evidence" value="ECO:0000318"/>
    <property type="project" value="GO_Central"/>
</dbReference>
<keyword evidence="5" id="KW-0653">Protein transport</keyword>
<dbReference type="InterPro" id="IPR001683">
    <property type="entry name" value="PX_dom"/>
</dbReference>